<accession>A0A371H258</accession>
<evidence type="ECO:0000313" key="1">
    <source>
        <dbReference type="EMBL" id="RDX96880.1"/>
    </source>
</evidence>
<comment type="caution">
    <text evidence="1">The sequence shown here is derived from an EMBL/GenBank/DDBJ whole genome shotgun (WGS) entry which is preliminary data.</text>
</comment>
<proteinExistence type="predicted"/>
<dbReference type="Proteomes" id="UP000257109">
    <property type="component" value="Unassembled WGS sequence"/>
</dbReference>
<gene>
    <name evidence="1" type="ORF">CR513_20416</name>
</gene>
<dbReference type="EMBL" id="QJKJ01003786">
    <property type="protein sequence ID" value="RDX96880.1"/>
    <property type="molecule type" value="Genomic_DNA"/>
</dbReference>
<protein>
    <submittedName>
        <fullName evidence="1">Uncharacterized protein</fullName>
    </submittedName>
</protein>
<name>A0A371H258_MUCPR</name>
<evidence type="ECO:0000313" key="2">
    <source>
        <dbReference type="Proteomes" id="UP000257109"/>
    </source>
</evidence>
<feature type="non-terminal residue" evidence="1">
    <location>
        <position position="1"/>
    </location>
</feature>
<sequence>MKSPQNEKEVQRLTDRLASLPCFLPRAAEKARLLPLSIGTTKLQTILGDRPRNDLISWLRDDLNLDHLSDSLITRRTR</sequence>
<organism evidence="1 2">
    <name type="scientific">Mucuna pruriens</name>
    <name type="common">Velvet bean</name>
    <name type="synonym">Dolichos pruriens</name>
    <dbReference type="NCBI Taxonomy" id="157652"/>
    <lineage>
        <taxon>Eukaryota</taxon>
        <taxon>Viridiplantae</taxon>
        <taxon>Streptophyta</taxon>
        <taxon>Embryophyta</taxon>
        <taxon>Tracheophyta</taxon>
        <taxon>Spermatophyta</taxon>
        <taxon>Magnoliopsida</taxon>
        <taxon>eudicotyledons</taxon>
        <taxon>Gunneridae</taxon>
        <taxon>Pentapetalae</taxon>
        <taxon>rosids</taxon>
        <taxon>fabids</taxon>
        <taxon>Fabales</taxon>
        <taxon>Fabaceae</taxon>
        <taxon>Papilionoideae</taxon>
        <taxon>50 kb inversion clade</taxon>
        <taxon>NPAAA clade</taxon>
        <taxon>indigoferoid/millettioid clade</taxon>
        <taxon>Phaseoleae</taxon>
        <taxon>Mucuna</taxon>
    </lineage>
</organism>
<reference evidence="1" key="1">
    <citation type="submission" date="2018-05" db="EMBL/GenBank/DDBJ databases">
        <title>Draft genome of Mucuna pruriens seed.</title>
        <authorList>
            <person name="Nnadi N.E."/>
            <person name="Vos R."/>
            <person name="Hasami M.H."/>
            <person name="Devisetty U.K."/>
            <person name="Aguiy J.C."/>
        </authorList>
    </citation>
    <scope>NUCLEOTIDE SEQUENCE [LARGE SCALE GENOMIC DNA]</scope>
    <source>
        <strain evidence="1">JCA_2017</strain>
    </source>
</reference>
<keyword evidence="2" id="KW-1185">Reference proteome</keyword>
<dbReference type="AlphaFoldDB" id="A0A371H258"/>